<dbReference type="EMBL" id="JARTLD010000063">
    <property type="protein sequence ID" value="MED5020162.1"/>
    <property type="molecule type" value="Genomic_DNA"/>
</dbReference>
<evidence type="ECO:0000313" key="4">
    <source>
        <dbReference type="Proteomes" id="UP001343257"/>
    </source>
</evidence>
<feature type="compositionally biased region" description="Polar residues" evidence="1">
    <location>
        <begin position="241"/>
        <end position="252"/>
    </location>
</feature>
<organism evidence="3 4">
    <name type="scientific">Paenibacillus chibensis</name>
    <dbReference type="NCBI Taxonomy" id="59846"/>
    <lineage>
        <taxon>Bacteria</taxon>
        <taxon>Bacillati</taxon>
        <taxon>Bacillota</taxon>
        <taxon>Bacilli</taxon>
        <taxon>Bacillales</taxon>
        <taxon>Paenibacillaceae</taxon>
        <taxon>Paenibacillus</taxon>
    </lineage>
</organism>
<keyword evidence="2" id="KW-1133">Transmembrane helix</keyword>
<feature type="compositionally biased region" description="Basic and acidic residues" evidence="1">
    <location>
        <begin position="275"/>
        <end position="285"/>
    </location>
</feature>
<evidence type="ECO:0000256" key="1">
    <source>
        <dbReference type="SAM" id="MobiDB-lite"/>
    </source>
</evidence>
<evidence type="ECO:0000256" key="2">
    <source>
        <dbReference type="SAM" id="Phobius"/>
    </source>
</evidence>
<sequence length="285" mass="30738">MKRRARWHSRGSNRPGSRRKVWLIGALVFLILLLQFFAYVENHLKPPIMHLAKIRMKQIGTDAINEAVASQVAQGKNAEQLIDWKMDSSGKVSGFMLNYAEHMKITSDTFKVVQTTLKNKHMLSESIPIGQALGSPLIASFGPNVPIRIEPQGAVKVDLNTREKDAGINMVLVEVYIHVTVEVAVVVPFDMEPEVIDTEIPVSYLMVVGDVPMYYYNSQGQPVGGSGVNAPNIALPGITGNAASKQTTQTGQNGPGKDNAAIPGISNGQTGAPGGEEKSGSSDPH</sequence>
<keyword evidence="2" id="KW-0472">Membrane</keyword>
<feature type="region of interest" description="Disordered" evidence="1">
    <location>
        <begin position="239"/>
        <end position="285"/>
    </location>
</feature>
<dbReference type="RefSeq" id="WP_328281406.1">
    <property type="nucleotide sequence ID" value="NZ_JARTLD010000063.1"/>
</dbReference>
<comment type="caution">
    <text evidence="3">The sequence shown here is derived from an EMBL/GenBank/DDBJ whole genome shotgun (WGS) entry which is preliminary data.</text>
</comment>
<evidence type="ECO:0000313" key="3">
    <source>
        <dbReference type="EMBL" id="MED5020162.1"/>
    </source>
</evidence>
<keyword evidence="4" id="KW-1185">Reference proteome</keyword>
<proteinExistence type="predicted"/>
<gene>
    <name evidence="3" type="primary">yunB</name>
    <name evidence="3" type="ORF">P9847_23115</name>
</gene>
<dbReference type="Pfam" id="PF09560">
    <property type="entry name" value="Spore_YunB"/>
    <property type="match status" value="1"/>
</dbReference>
<accession>A0ABU6PZ44</accession>
<name>A0ABU6PZ44_9BACL</name>
<reference evidence="3 4" key="1">
    <citation type="submission" date="2023-03" db="EMBL/GenBank/DDBJ databases">
        <title>Bacillus Genome Sequencing.</title>
        <authorList>
            <person name="Dunlap C."/>
        </authorList>
    </citation>
    <scope>NUCLEOTIDE SEQUENCE [LARGE SCALE GENOMIC DNA]</scope>
    <source>
        <strain evidence="3 4">NRS-52</strain>
    </source>
</reference>
<dbReference type="Proteomes" id="UP001343257">
    <property type="component" value="Unassembled WGS sequence"/>
</dbReference>
<keyword evidence="2" id="KW-0812">Transmembrane</keyword>
<dbReference type="InterPro" id="IPR014197">
    <property type="entry name" value="Sporulation_prot_YunB"/>
</dbReference>
<feature type="transmembrane region" description="Helical" evidence="2">
    <location>
        <begin position="21"/>
        <end position="40"/>
    </location>
</feature>
<protein>
    <submittedName>
        <fullName evidence="3">Sporulation protein YunB</fullName>
    </submittedName>
</protein>
<dbReference type="NCBIfam" id="TIGR02832">
    <property type="entry name" value="spo_yunB"/>
    <property type="match status" value="1"/>
</dbReference>